<dbReference type="PANTHER" id="PTHR30293:SF0">
    <property type="entry name" value="NITROGEN ASSIMILATION REGULATORY PROTEIN NAC"/>
    <property type="match status" value="1"/>
</dbReference>
<accession>A0A086Y725</accession>
<dbReference type="PANTHER" id="PTHR30293">
    <property type="entry name" value="TRANSCRIPTIONAL REGULATORY PROTEIN NAC-RELATED"/>
    <property type="match status" value="1"/>
</dbReference>
<comment type="caution">
    <text evidence="6">The sequence shown here is derived from an EMBL/GenBank/DDBJ whole genome shotgun (WGS) entry which is preliminary data.</text>
</comment>
<evidence type="ECO:0000256" key="3">
    <source>
        <dbReference type="ARBA" id="ARBA00023125"/>
    </source>
</evidence>
<keyword evidence="7" id="KW-1185">Reference proteome</keyword>
<dbReference type="AlphaFoldDB" id="A0A086Y725"/>
<dbReference type="GO" id="GO:0003700">
    <property type="term" value="F:DNA-binding transcription factor activity"/>
    <property type="evidence" value="ECO:0007669"/>
    <property type="project" value="InterPro"/>
</dbReference>
<dbReference type="eggNOG" id="COG0583">
    <property type="taxonomic scope" value="Bacteria"/>
</dbReference>
<dbReference type="InterPro" id="IPR005119">
    <property type="entry name" value="LysR_subst-bd"/>
</dbReference>
<evidence type="ECO:0000256" key="4">
    <source>
        <dbReference type="ARBA" id="ARBA00023159"/>
    </source>
</evidence>
<dbReference type="RefSeq" id="WP_035710051.1">
    <property type="nucleotide sequence ID" value="NZ_CAMIFG010000148.1"/>
</dbReference>
<evidence type="ECO:0000256" key="2">
    <source>
        <dbReference type="ARBA" id="ARBA00023015"/>
    </source>
</evidence>
<gene>
    <name evidence="6" type="ORF">CN97_15245</name>
</gene>
<protein>
    <submittedName>
        <fullName evidence="6">LysR family transcriptional regulator</fullName>
    </submittedName>
</protein>
<dbReference type="InterPro" id="IPR036390">
    <property type="entry name" value="WH_DNA-bd_sf"/>
</dbReference>
<dbReference type="GO" id="GO:2000142">
    <property type="term" value="P:regulation of DNA-templated transcription initiation"/>
    <property type="evidence" value="ECO:0007669"/>
    <property type="project" value="TreeGrafter"/>
</dbReference>
<dbReference type="InterPro" id="IPR000847">
    <property type="entry name" value="LysR_HTH_N"/>
</dbReference>
<dbReference type="SUPFAM" id="SSF46785">
    <property type="entry name" value="Winged helix' DNA-binding domain"/>
    <property type="match status" value="1"/>
</dbReference>
<evidence type="ECO:0000256" key="5">
    <source>
        <dbReference type="ARBA" id="ARBA00023163"/>
    </source>
</evidence>
<dbReference type="OrthoDB" id="8479357at2"/>
<evidence type="ECO:0000313" key="7">
    <source>
        <dbReference type="Proteomes" id="UP000028826"/>
    </source>
</evidence>
<dbReference type="GO" id="GO:0003677">
    <property type="term" value="F:DNA binding"/>
    <property type="evidence" value="ECO:0007669"/>
    <property type="project" value="UniProtKB-KW"/>
</dbReference>
<sequence length="311" mass="34368">MDIAQLRTVLHVAELGSLSKAAERLHIAQPALSRQVRLLEQELGTRLFSRHGRGMQLTEAGQELLLHARQIMQELEAIRSLPFGNDDVPLRGEASIGMPPTVAAILAVPLARAFRRAHPEARLRIVSAYSAFLIDWLRRGDLDIAILYESQPLRWLRASPLLEEELFLVGPAESRLDPSVPVTAKRLADLPMILSGSRHGMRETVDNLAQTAGVTANVVLEADSLSVLKDMVQSGLGYTVLPASPIREDIRRGHLRIAPLVDPRAGWRLMLTVPVDRRPSRLLDYLERSVVTETAALVQAGTWEGRLPNGD</sequence>
<keyword evidence="2" id="KW-0805">Transcription regulation</keyword>
<keyword evidence="4" id="KW-0010">Activator</keyword>
<dbReference type="EMBL" id="JGYG01000004">
    <property type="protein sequence ID" value="KFI30075.1"/>
    <property type="molecule type" value="Genomic_DNA"/>
</dbReference>
<dbReference type="FunFam" id="1.10.10.10:FF:000001">
    <property type="entry name" value="LysR family transcriptional regulator"/>
    <property type="match status" value="1"/>
</dbReference>
<dbReference type="Pfam" id="PF03466">
    <property type="entry name" value="LysR_substrate"/>
    <property type="match status" value="1"/>
</dbReference>
<dbReference type="PRINTS" id="PR00039">
    <property type="entry name" value="HTHLYSR"/>
</dbReference>
<name>A0A086Y725_9RHOB</name>
<dbReference type="Gene3D" id="1.10.10.10">
    <property type="entry name" value="Winged helix-like DNA-binding domain superfamily/Winged helix DNA-binding domain"/>
    <property type="match status" value="1"/>
</dbReference>
<evidence type="ECO:0000313" key="6">
    <source>
        <dbReference type="EMBL" id="KFI30075.1"/>
    </source>
</evidence>
<comment type="similarity">
    <text evidence="1">Belongs to the LysR transcriptional regulatory family.</text>
</comment>
<dbReference type="InterPro" id="IPR036388">
    <property type="entry name" value="WH-like_DNA-bd_sf"/>
</dbReference>
<organism evidence="6 7">
    <name type="scientific">Haematobacter massiliensis</name>
    <dbReference type="NCBI Taxonomy" id="195105"/>
    <lineage>
        <taxon>Bacteria</taxon>
        <taxon>Pseudomonadati</taxon>
        <taxon>Pseudomonadota</taxon>
        <taxon>Alphaproteobacteria</taxon>
        <taxon>Rhodobacterales</taxon>
        <taxon>Paracoccaceae</taxon>
        <taxon>Haematobacter</taxon>
    </lineage>
</organism>
<dbReference type="Proteomes" id="UP000028826">
    <property type="component" value="Unassembled WGS sequence"/>
</dbReference>
<dbReference type="STRING" id="195105.CN97_15245"/>
<dbReference type="Pfam" id="PF00126">
    <property type="entry name" value="HTH_1"/>
    <property type="match status" value="1"/>
</dbReference>
<proteinExistence type="inferred from homology"/>
<evidence type="ECO:0000256" key="1">
    <source>
        <dbReference type="ARBA" id="ARBA00009437"/>
    </source>
</evidence>
<keyword evidence="3" id="KW-0238">DNA-binding</keyword>
<dbReference type="CDD" id="cd08433">
    <property type="entry name" value="PBP2_Nac"/>
    <property type="match status" value="1"/>
</dbReference>
<dbReference type="SUPFAM" id="SSF53850">
    <property type="entry name" value="Periplasmic binding protein-like II"/>
    <property type="match status" value="1"/>
</dbReference>
<reference evidence="6 7" key="1">
    <citation type="submission" date="2014-03" db="EMBL/GenBank/DDBJ databases">
        <title>Genome of Haematobacter massiliensis CCUG 47968.</title>
        <authorList>
            <person name="Wang D."/>
            <person name="Wang G."/>
        </authorList>
    </citation>
    <scope>NUCLEOTIDE SEQUENCE [LARGE SCALE GENOMIC DNA]</scope>
    <source>
        <strain evidence="6 7">CCUG 47968</strain>
    </source>
</reference>
<dbReference type="Gene3D" id="3.40.190.290">
    <property type="match status" value="1"/>
</dbReference>
<dbReference type="PROSITE" id="PS50931">
    <property type="entry name" value="HTH_LYSR"/>
    <property type="match status" value="1"/>
</dbReference>
<keyword evidence="5" id="KW-0804">Transcription</keyword>